<dbReference type="PANTHER" id="PTHR43792">
    <property type="entry name" value="GNAT FAMILY, PUTATIVE (AFU_ORTHOLOGUE AFUA_3G00765)-RELATED-RELATED"/>
    <property type="match status" value="1"/>
</dbReference>
<dbReference type="InterPro" id="IPR051531">
    <property type="entry name" value="N-acetyltransferase"/>
</dbReference>
<feature type="domain" description="N-acetyltransferase" evidence="4">
    <location>
        <begin position="47"/>
        <end position="204"/>
    </location>
</feature>
<evidence type="ECO:0000313" key="6">
    <source>
        <dbReference type="Proteomes" id="UP000199494"/>
    </source>
</evidence>
<dbReference type="PROSITE" id="PS51186">
    <property type="entry name" value="GNAT"/>
    <property type="match status" value="1"/>
</dbReference>
<dbReference type="OrthoDB" id="5242221at2"/>
<protein>
    <submittedName>
        <fullName evidence="5">Ribosomal-protein-alanine N-acetyltransferase</fullName>
    </submittedName>
</protein>
<comment type="similarity">
    <text evidence="3">Belongs to the acetyltransferase family. RimJ subfamily.</text>
</comment>
<dbReference type="GO" id="GO:0005737">
    <property type="term" value="C:cytoplasm"/>
    <property type="evidence" value="ECO:0007669"/>
    <property type="project" value="TreeGrafter"/>
</dbReference>
<dbReference type="Pfam" id="PF13302">
    <property type="entry name" value="Acetyltransf_3"/>
    <property type="match status" value="1"/>
</dbReference>
<accession>A0A222VWL9</accession>
<evidence type="ECO:0000313" key="5">
    <source>
        <dbReference type="EMBL" id="SDC92381.1"/>
    </source>
</evidence>
<name>A0A222VWL9_9PSEU</name>
<proteinExistence type="inferred from homology"/>
<dbReference type="STRING" id="530584.SAMN05421630_104468"/>
<dbReference type="AlphaFoldDB" id="A0A222VWL9"/>
<dbReference type="EMBL" id="FMZE01000004">
    <property type="protein sequence ID" value="SDC92381.1"/>
    <property type="molecule type" value="Genomic_DNA"/>
</dbReference>
<dbReference type="SUPFAM" id="SSF55729">
    <property type="entry name" value="Acyl-CoA N-acyltransferases (Nat)"/>
    <property type="match status" value="1"/>
</dbReference>
<gene>
    <name evidence="5" type="ORF">SAMN05421630_104468</name>
</gene>
<dbReference type="GO" id="GO:0008999">
    <property type="term" value="F:protein-N-terminal-alanine acetyltransferase activity"/>
    <property type="evidence" value="ECO:0007669"/>
    <property type="project" value="TreeGrafter"/>
</dbReference>
<dbReference type="Gene3D" id="3.40.630.30">
    <property type="match status" value="1"/>
</dbReference>
<dbReference type="RefSeq" id="WP_091803672.1">
    <property type="nucleotide sequence ID" value="NZ_CP016353.1"/>
</dbReference>
<evidence type="ECO:0000256" key="3">
    <source>
        <dbReference type="ARBA" id="ARBA00038502"/>
    </source>
</evidence>
<dbReference type="InterPro" id="IPR016181">
    <property type="entry name" value="Acyl_CoA_acyltransferase"/>
</dbReference>
<organism evidence="5 6">
    <name type="scientific">Prauserella marina</name>
    <dbReference type="NCBI Taxonomy" id="530584"/>
    <lineage>
        <taxon>Bacteria</taxon>
        <taxon>Bacillati</taxon>
        <taxon>Actinomycetota</taxon>
        <taxon>Actinomycetes</taxon>
        <taxon>Pseudonocardiales</taxon>
        <taxon>Pseudonocardiaceae</taxon>
        <taxon>Prauserella</taxon>
    </lineage>
</organism>
<dbReference type="Proteomes" id="UP000199494">
    <property type="component" value="Unassembled WGS sequence"/>
</dbReference>
<keyword evidence="6" id="KW-1185">Reference proteome</keyword>
<reference evidence="5 6" key="1">
    <citation type="submission" date="2016-10" db="EMBL/GenBank/DDBJ databases">
        <authorList>
            <person name="de Groot N.N."/>
        </authorList>
    </citation>
    <scope>NUCLEOTIDE SEQUENCE [LARGE SCALE GENOMIC DNA]</scope>
    <source>
        <strain evidence="5 6">CGMCC 4.5506</strain>
    </source>
</reference>
<dbReference type="PANTHER" id="PTHR43792:SF8">
    <property type="entry name" value="[RIBOSOMAL PROTEIN US5]-ALANINE N-ACETYLTRANSFERASE"/>
    <property type="match status" value="1"/>
</dbReference>
<evidence type="ECO:0000259" key="4">
    <source>
        <dbReference type="PROSITE" id="PS51186"/>
    </source>
</evidence>
<keyword evidence="2" id="KW-0012">Acyltransferase</keyword>
<sequence>MASQVYGTPYGAEPRHPGWPARLGPLDVAAGTVMLRPIRLRDGGDWSRIRLRDHTYLERWEPTAAGPWSERNALWAWPSQWLSLRGLARRGQCLPFVITVDGAFAGQITIGNVIRASLRSAWVGYWVSSELAGGGVATAAVALLADHAFTSAGLHRLEATVRPENGASVRVLTKAGFRQEGLFLRYLDVAGDWRDHLSFAVTAEEIGEGFATRLVAGGLATRPAPR</sequence>
<dbReference type="KEGG" id="pmad:BAY61_27355"/>
<dbReference type="InterPro" id="IPR000182">
    <property type="entry name" value="GNAT_dom"/>
</dbReference>
<evidence type="ECO:0000256" key="2">
    <source>
        <dbReference type="ARBA" id="ARBA00023315"/>
    </source>
</evidence>
<keyword evidence="1 5" id="KW-0808">Transferase</keyword>
<evidence type="ECO:0000256" key="1">
    <source>
        <dbReference type="ARBA" id="ARBA00022679"/>
    </source>
</evidence>